<organism evidence="12 13">
    <name type="scientific">Myotis davidii</name>
    <name type="common">David's myotis</name>
    <dbReference type="NCBI Taxonomy" id="225400"/>
    <lineage>
        <taxon>Eukaryota</taxon>
        <taxon>Metazoa</taxon>
        <taxon>Chordata</taxon>
        <taxon>Craniata</taxon>
        <taxon>Vertebrata</taxon>
        <taxon>Euteleostomi</taxon>
        <taxon>Mammalia</taxon>
        <taxon>Eutheria</taxon>
        <taxon>Laurasiatheria</taxon>
        <taxon>Chiroptera</taxon>
        <taxon>Yangochiroptera</taxon>
        <taxon>Vespertilionidae</taxon>
        <taxon>Myotis</taxon>
    </lineage>
</organism>
<dbReference type="Pfam" id="PF00214">
    <property type="entry name" value="Calc_CGRP_IAPP"/>
    <property type="match status" value="1"/>
</dbReference>
<evidence type="ECO:0000256" key="1">
    <source>
        <dbReference type="ARBA" id="ARBA00004613"/>
    </source>
</evidence>
<dbReference type="GO" id="GO:0010460">
    <property type="term" value="P:positive regulation of heart rate"/>
    <property type="evidence" value="ECO:0007669"/>
    <property type="project" value="TreeGrafter"/>
</dbReference>
<evidence type="ECO:0000256" key="2">
    <source>
        <dbReference type="ARBA" id="ARBA00010575"/>
    </source>
</evidence>
<keyword evidence="4" id="KW-0165">Cleavage on pair of basic residues</keyword>
<evidence type="ECO:0000256" key="4">
    <source>
        <dbReference type="ARBA" id="ARBA00022685"/>
    </source>
</evidence>
<keyword evidence="3" id="KW-0964">Secreted</keyword>
<evidence type="ECO:0000313" key="12">
    <source>
        <dbReference type="EMBL" id="ELK30457.1"/>
    </source>
</evidence>
<dbReference type="GO" id="GO:0005615">
    <property type="term" value="C:extracellular space"/>
    <property type="evidence" value="ECO:0007669"/>
    <property type="project" value="TreeGrafter"/>
</dbReference>
<protein>
    <recommendedName>
        <fullName evidence="9">Pro-adrenomedullin</fullName>
    </recommendedName>
</protein>
<dbReference type="GO" id="GO:0007189">
    <property type="term" value="P:adenylate cyclase-activating G protein-coupled receptor signaling pathway"/>
    <property type="evidence" value="ECO:0007669"/>
    <property type="project" value="TreeGrafter"/>
</dbReference>
<dbReference type="EMBL" id="KB106992">
    <property type="protein sequence ID" value="ELK30457.1"/>
    <property type="molecule type" value="Genomic_DNA"/>
</dbReference>
<evidence type="ECO:0000256" key="5">
    <source>
        <dbReference type="ARBA" id="ARBA00022702"/>
    </source>
</evidence>
<comment type="function">
    <text evidence="10">ADM function is mediated by the CALCRL-RAMP2 and CALCRL-RAMP3 receptor complexes with ADM showing the highest potency for the CALCRL-RAMP2 complex.</text>
</comment>
<dbReference type="PANTHER" id="PTHR23414:SF3">
    <property type="entry name" value="PRO-ADRENOMEDULLIN"/>
    <property type="match status" value="1"/>
</dbReference>
<dbReference type="GO" id="GO:1990410">
    <property type="term" value="P:adrenomedullin receptor signaling pathway"/>
    <property type="evidence" value="ECO:0007669"/>
    <property type="project" value="TreeGrafter"/>
</dbReference>
<keyword evidence="5" id="KW-0372">Hormone</keyword>
<evidence type="ECO:0000256" key="3">
    <source>
        <dbReference type="ARBA" id="ARBA00022525"/>
    </source>
</evidence>
<evidence type="ECO:0000256" key="7">
    <source>
        <dbReference type="ARBA" id="ARBA00022815"/>
    </source>
</evidence>
<dbReference type="InterPro" id="IPR001710">
    <property type="entry name" value="Pro-ADM"/>
</dbReference>
<feature type="region of interest" description="Disordered" evidence="11">
    <location>
        <begin position="256"/>
        <end position="297"/>
    </location>
</feature>
<evidence type="ECO:0000313" key="13">
    <source>
        <dbReference type="Proteomes" id="UP000010556"/>
    </source>
</evidence>
<evidence type="ECO:0000256" key="6">
    <source>
        <dbReference type="ARBA" id="ARBA00022729"/>
    </source>
</evidence>
<dbReference type="eggNOG" id="ENOG502S4SF">
    <property type="taxonomic scope" value="Eukaryota"/>
</dbReference>
<comment type="subcellular location">
    <subcellularLocation>
        <location evidence="1">Secreted</location>
    </subcellularLocation>
</comment>
<sequence length="313" mass="34004">MALAPLASTDSRCEQGQRCQQVQVAAAALIATQEQGKVEKPRRAIGAGSHRLHPLIVPSVRGRRHALSVGASGSSSASSGCKRGRYWQQITAGTEVQQRKNAKSQVPGQVRSTHICRGLRLAAGMKLAPVALLCLGSLAFLGADTAQLDVASEFRKKWNKWALSRGKRELRVSSSSYPTGLADMKAGLAETIIQPQDVKGPSRGTQASSPDTARIRVRRYRQSMNRYQGLRSSGCRFGTCSVQKLAHQIYQLTDKDKDGVAPRNKISPQGYGRRRRRSLPEAGPGRTLLSPQPHARLAPASRPNQVLATLFRI</sequence>
<dbReference type="InterPro" id="IPR021116">
    <property type="entry name" value="Calcitonin/adrenomedullin"/>
</dbReference>
<gene>
    <name evidence="12" type="ORF">MDA_GLEAN10015032</name>
</gene>
<proteinExistence type="inferred from homology"/>
<keyword evidence="7" id="KW-0027">Amidation</keyword>
<comment type="similarity">
    <text evidence="2">Belongs to the adrenomedullin family.</text>
</comment>
<dbReference type="Proteomes" id="UP000010556">
    <property type="component" value="Unassembled WGS sequence"/>
</dbReference>
<evidence type="ECO:0000256" key="8">
    <source>
        <dbReference type="ARBA" id="ARBA00023157"/>
    </source>
</evidence>
<dbReference type="GO" id="GO:0003073">
    <property type="term" value="P:regulation of systemic arterial blood pressure"/>
    <property type="evidence" value="ECO:0007669"/>
    <property type="project" value="TreeGrafter"/>
</dbReference>
<name>L5LWM6_MYODS</name>
<evidence type="ECO:0000256" key="10">
    <source>
        <dbReference type="ARBA" id="ARBA00049577"/>
    </source>
</evidence>
<accession>L5LWM6</accession>
<keyword evidence="8" id="KW-1015">Disulfide bond</keyword>
<evidence type="ECO:0000256" key="9">
    <source>
        <dbReference type="ARBA" id="ARBA00023472"/>
    </source>
</evidence>
<keyword evidence="6" id="KW-0732">Signal</keyword>
<dbReference type="GO" id="GO:0031700">
    <property type="term" value="F:adrenomedullin receptor binding"/>
    <property type="evidence" value="ECO:0007669"/>
    <property type="project" value="TreeGrafter"/>
</dbReference>
<reference evidence="13" key="1">
    <citation type="journal article" date="2013" name="Science">
        <title>Comparative analysis of bat genomes provides insight into the evolution of flight and immunity.</title>
        <authorList>
            <person name="Zhang G."/>
            <person name="Cowled C."/>
            <person name="Shi Z."/>
            <person name="Huang Z."/>
            <person name="Bishop-Lilly K.A."/>
            <person name="Fang X."/>
            <person name="Wynne J.W."/>
            <person name="Xiong Z."/>
            <person name="Baker M.L."/>
            <person name="Zhao W."/>
            <person name="Tachedjian M."/>
            <person name="Zhu Y."/>
            <person name="Zhou P."/>
            <person name="Jiang X."/>
            <person name="Ng J."/>
            <person name="Yang L."/>
            <person name="Wu L."/>
            <person name="Xiao J."/>
            <person name="Feng Y."/>
            <person name="Chen Y."/>
            <person name="Sun X."/>
            <person name="Zhang Y."/>
            <person name="Marsh G.A."/>
            <person name="Crameri G."/>
            <person name="Broder C.C."/>
            <person name="Frey K.G."/>
            <person name="Wang L.F."/>
            <person name="Wang J."/>
        </authorList>
    </citation>
    <scope>NUCLEOTIDE SEQUENCE [LARGE SCALE GENOMIC DNA]</scope>
</reference>
<dbReference type="PANTHER" id="PTHR23414">
    <property type="entry name" value="ADRENOMEDULLIN, ADM"/>
    <property type="match status" value="1"/>
</dbReference>
<evidence type="ECO:0000256" key="11">
    <source>
        <dbReference type="SAM" id="MobiDB-lite"/>
    </source>
</evidence>
<dbReference type="PRINTS" id="PR00801">
    <property type="entry name" value="ADRENOMEDULN"/>
</dbReference>
<dbReference type="AlphaFoldDB" id="L5LWM6"/>
<dbReference type="InterPro" id="IPR051665">
    <property type="entry name" value="Adrenomedullin-reg_peptide"/>
</dbReference>
<dbReference type="GO" id="GO:0005179">
    <property type="term" value="F:hormone activity"/>
    <property type="evidence" value="ECO:0007669"/>
    <property type="project" value="UniProtKB-KW"/>
</dbReference>
<keyword evidence="13" id="KW-1185">Reference proteome</keyword>